<protein>
    <submittedName>
        <fullName evidence="7">DNA-directed RNA polymerase sigma-70 factor</fullName>
    </submittedName>
</protein>
<dbReference type="InterPro" id="IPR036388">
    <property type="entry name" value="WH-like_DNA-bd_sf"/>
</dbReference>
<dbReference type="Proteomes" id="UP000598271">
    <property type="component" value="Unassembled WGS sequence"/>
</dbReference>
<evidence type="ECO:0000259" key="5">
    <source>
        <dbReference type="Pfam" id="PF04542"/>
    </source>
</evidence>
<comment type="similarity">
    <text evidence="1">Belongs to the sigma-70 factor family. ECF subfamily.</text>
</comment>
<dbReference type="SUPFAM" id="SSF88946">
    <property type="entry name" value="Sigma2 domain of RNA polymerase sigma factors"/>
    <property type="match status" value="1"/>
</dbReference>
<dbReference type="GO" id="GO:0016987">
    <property type="term" value="F:sigma factor activity"/>
    <property type="evidence" value="ECO:0007669"/>
    <property type="project" value="UniProtKB-KW"/>
</dbReference>
<feature type="domain" description="RNA polymerase sigma factor 70 region 4 type 2" evidence="6">
    <location>
        <begin position="133"/>
        <end position="185"/>
    </location>
</feature>
<dbReference type="GO" id="GO:0003677">
    <property type="term" value="F:DNA binding"/>
    <property type="evidence" value="ECO:0007669"/>
    <property type="project" value="InterPro"/>
</dbReference>
<proteinExistence type="inferred from homology"/>
<gene>
    <name evidence="7" type="ORF">GCM10007390_06570</name>
</gene>
<dbReference type="Pfam" id="PF04542">
    <property type="entry name" value="Sigma70_r2"/>
    <property type="match status" value="1"/>
</dbReference>
<dbReference type="InterPro" id="IPR013325">
    <property type="entry name" value="RNA_pol_sigma_r2"/>
</dbReference>
<evidence type="ECO:0000256" key="3">
    <source>
        <dbReference type="ARBA" id="ARBA00023082"/>
    </source>
</evidence>
<keyword evidence="8" id="KW-1185">Reference proteome</keyword>
<comment type="caution">
    <text evidence="7">The sequence shown here is derived from an EMBL/GenBank/DDBJ whole genome shotgun (WGS) entry which is preliminary data.</text>
</comment>
<accession>A0A8J3D423</accession>
<dbReference type="InterPro" id="IPR007627">
    <property type="entry name" value="RNA_pol_sigma70_r2"/>
</dbReference>
<dbReference type="InterPro" id="IPR013324">
    <property type="entry name" value="RNA_pol_sigma_r3/r4-like"/>
</dbReference>
<keyword evidence="7" id="KW-0240">DNA-directed RNA polymerase</keyword>
<evidence type="ECO:0000256" key="2">
    <source>
        <dbReference type="ARBA" id="ARBA00023015"/>
    </source>
</evidence>
<keyword evidence="2" id="KW-0805">Transcription regulation</keyword>
<evidence type="ECO:0000313" key="7">
    <source>
        <dbReference type="EMBL" id="GHB55993.1"/>
    </source>
</evidence>
<evidence type="ECO:0000313" key="8">
    <source>
        <dbReference type="Proteomes" id="UP000598271"/>
    </source>
</evidence>
<dbReference type="PANTHER" id="PTHR43133">
    <property type="entry name" value="RNA POLYMERASE ECF-TYPE SIGMA FACTO"/>
    <property type="match status" value="1"/>
</dbReference>
<organism evidence="7 8">
    <name type="scientific">Persicitalea jodogahamensis</name>
    <dbReference type="NCBI Taxonomy" id="402147"/>
    <lineage>
        <taxon>Bacteria</taxon>
        <taxon>Pseudomonadati</taxon>
        <taxon>Bacteroidota</taxon>
        <taxon>Cytophagia</taxon>
        <taxon>Cytophagales</taxon>
        <taxon>Spirosomataceae</taxon>
        <taxon>Persicitalea</taxon>
    </lineage>
</organism>
<keyword evidence="3" id="KW-0731">Sigma factor</keyword>
<dbReference type="NCBIfam" id="TIGR02937">
    <property type="entry name" value="sigma70-ECF"/>
    <property type="match status" value="1"/>
</dbReference>
<dbReference type="InterPro" id="IPR039425">
    <property type="entry name" value="RNA_pol_sigma-70-like"/>
</dbReference>
<dbReference type="AlphaFoldDB" id="A0A8J3D423"/>
<dbReference type="Gene3D" id="1.10.1740.10">
    <property type="match status" value="1"/>
</dbReference>
<dbReference type="InterPro" id="IPR014284">
    <property type="entry name" value="RNA_pol_sigma-70_dom"/>
</dbReference>
<evidence type="ECO:0000256" key="4">
    <source>
        <dbReference type="ARBA" id="ARBA00023163"/>
    </source>
</evidence>
<dbReference type="SUPFAM" id="SSF88659">
    <property type="entry name" value="Sigma3 and sigma4 domains of RNA polymerase sigma factors"/>
    <property type="match status" value="1"/>
</dbReference>
<evidence type="ECO:0000259" key="6">
    <source>
        <dbReference type="Pfam" id="PF08281"/>
    </source>
</evidence>
<sequence length="205" mass="23737">MCILPLKHPEGMSRILPLFDKEAQMVKALRQGDPKAQRQLYDRYASRMLGVCIRYVGDHMTAEDVLVEGFMKVFDKIGQFKSEGSFEGWMRRIMVNESLGYLRQRKRIQEVDIIDEAQQVVDTSLADEALETEEMLQMIDTLPIGYRTVFNLYAIEGYTHAEIAEKLGITESTSKSQLHRARALLQQLVTDWENELKKKIEYEEA</sequence>
<name>A0A8J3D423_9BACT</name>
<keyword evidence="4" id="KW-0804">Transcription</keyword>
<feature type="domain" description="RNA polymerase sigma-70 region 2" evidence="5">
    <location>
        <begin position="40"/>
        <end position="107"/>
    </location>
</feature>
<evidence type="ECO:0000256" key="1">
    <source>
        <dbReference type="ARBA" id="ARBA00010641"/>
    </source>
</evidence>
<dbReference type="GO" id="GO:0006352">
    <property type="term" value="P:DNA-templated transcription initiation"/>
    <property type="evidence" value="ECO:0007669"/>
    <property type="project" value="InterPro"/>
</dbReference>
<dbReference type="PANTHER" id="PTHR43133:SF46">
    <property type="entry name" value="RNA POLYMERASE SIGMA-70 FACTOR ECF SUBFAMILY"/>
    <property type="match status" value="1"/>
</dbReference>
<dbReference type="CDD" id="cd06171">
    <property type="entry name" value="Sigma70_r4"/>
    <property type="match status" value="1"/>
</dbReference>
<reference evidence="7 8" key="1">
    <citation type="journal article" date="2014" name="Int. J. Syst. Evol. Microbiol.">
        <title>Complete genome sequence of Corynebacterium casei LMG S-19264T (=DSM 44701T), isolated from a smear-ripened cheese.</title>
        <authorList>
            <consortium name="US DOE Joint Genome Institute (JGI-PGF)"/>
            <person name="Walter F."/>
            <person name="Albersmeier A."/>
            <person name="Kalinowski J."/>
            <person name="Ruckert C."/>
        </authorList>
    </citation>
    <scope>NUCLEOTIDE SEQUENCE [LARGE SCALE GENOMIC DNA]</scope>
    <source>
        <strain evidence="7 8">KCTC 12866</strain>
    </source>
</reference>
<dbReference type="EMBL" id="BMXF01000001">
    <property type="protein sequence ID" value="GHB55993.1"/>
    <property type="molecule type" value="Genomic_DNA"/>
</dbReference>
<dbReference type="InterPro" id="IPR013249">
    <property type="entry name" value="RNA_pol_sigma70_r4_t2"/>
</dbReference>
<dbReference type="Pfam" id="PF08281">
    <property type="entry name" value="Sigma70_r4_2"/>
    <property type="match status" value="1"/>
</dbReference>
<dbReference type="Gene3D" id="1.10.10.10">
    <property type="entry name" value="Winged helix-like DNA-binding domain superfamily/Winged helix DNA-binding domain"/>
    <property type="match status" value="1"/>
</dbReference>
<dbReference type="GO" id="GO:0000428">
    <property type="term" value="C:DNA-directed RNA polymerase complex"/>
    <property type="evidence" value="ECO:0007669"/>
    <property type="project" value="UniProtKB-KW"/>
</dbReference>